<dbReference type="Proteomes" id="UP000053676">
    <property type="component" value="Unassembled WGS sequence"/>
</dbReference>
<dbReference type="Gene3D" id="3.60.10.10">
    <property type="entry name" value="Endonuclease/exonuclease/phosphatase"/>
    <property type="match status" value="1"/>
</dbReference>
<dbReference type="CTD" id="25350244"/>
<evidence type="ECO:0000313" key="2">
    <source>
        <dbReference type="Proteomes" id="UP000053676"/>
    </source>
</evidence>
<evidence type="ECO:0008006" key="3">
    <source>
        <dbReference type="Google" id="ProtNLM"/>
    </source>
</evidence>
<sequence length="224" mass="26827">MWFNASLDNVHRLHSNIKLRRSRFYMDLEKFYNKDHTFYEVIIANLNAKIGPRRTPEELHIGTHGPQWNERKERLSEFIMTTKTIHRSSQFQLSSLRWTWESSAEGHHSEIDHIMVSKRFCLTDLPIVPKIHTRSNHRFLRGGFSFTRKEEKAARFTKRTPRTIIDWELFAPFVGFWEDTVMDNIDDEYERLVEHLEDCTRKAKSFETTKRRMSPEALELRASE</sequence>
<proteinExistence type="predicted"/>
<gene>
    <name evidence="1" type="ORF">NECAME_10215</name>
</gene>
<dbReference type="GeneID" id="25350244"/>
<dbReference type="InterPro" id="IPR036691">
    <property type="entry name" value="Endo/exonu/phosph_ase_sf"/>
</dbReference>
<dbReference type="AlphaFoldDB" id="W2TAK9"/>
<name>W2TAK9_NECAM</name>
<keyword evidence="2" id="KW-1185">Reference proteome</keyword>
<accession>W2TAK9</accession>
<reference evidence="2" key="1">
    <citation type="journal article" date="2014" name="Nat. Genet.">
        <title>Genome of the human hookworm Necator americanus.</title>
        <authorList>
            <person name="Tang Y.T."/>
            <person name="Gao X."/>
            <person name="Rosa B.A."/>
            <person name="Abubucker S."/>
            <person name="Hallsworth-Pepin K."/>
            <person name="Martin J."/>
            <person name="Tyagi R."/>
            <person name="Heizer E."/>
            <person name="Zhang X."/>
            <person name="Bhonagiri-Palsikar V."/>
            <person name="Minx P."/>
            <person name="Warren W.C."/>
            <person name="Wang Q."/>
            <person name="Zhan B."/>
            <person name="Hotez P.J."/>
            <person name="Sternberg P.W."/>
            <person name="Dougall A."/>
            <person name="Gaze S.T."/>
            <person name="Mulvenna J."/>
            <person name="Sotillo J."/>
            <person name="Ranganathan S."/>
            <person name="Rabelo E.M."/>
            <person name="Wilson R.K."/>
            <person name="Felgner P.L."/>
            <person name="Bethony J."/>
            <person name="Hawdon J.M."/>
            <person name="Gasser R.B."/>
            <person name="Loukas A."/>
            <person name="Mitreva M."/>
        </authorList>
    </citation>
    <scope>NUCLEOTIDE SEQUENCE [LARGE SCALE GENOMIC DNA]</scope>
</reference>
<evidence type="ECO:0000313" key="1">
    <source>
        <dbReference type="EMBL" id="ETN78629.1"/>
    </source>
</evidence>
<dbReference type="KEGG" id="nai:NECAME_10215"/>
<protein>
    <recommendedName>
        <fullName evidence="3">Endonuclease/exonuclease/phosphatase domain-containing protein</fullName>
    </recommendedName>
</protein>
<dbReference type="EMBL" id="KI659805">
    <property type="protein sequence ID" value="ETN78629.1"/>
    <property type="molecule type" value="Genomic_DNA"/>
</dbReference>
<organism evidence="1 2">
    <name type="scientific">Necator americanus</name>
    <name type="common">Human hookworm</name>
    <dbReference type="NCBI Taxonomy" id="51031"/>
    <lineage>
        <taxon>Eukaryota</taxon>
        <taxon>Metazoa</taxon>
        <taxon>Ecdysozoa</taxon>
        <taxon>Nematoda</taxon>
        <taxon>Chromadorea</taxon>
        <taxon>Rhabditida</taxon>
        <taxon>Rhabditina</taxon>
        <taxon>Rhabditomorpha</taxon>
        <taxon>Strongyloidea</taxon>
        <taxon>Ancylostomatidae</taxon>
        <taxon>Bunostominae</taxon>
        <taxon>Necator</taxon>
    </lineage>
</organism>
<dbReference type="OrthoDB" id="5862131at2759"/>